<keyword evidence="2" id="KW-1185">Reference proteome</keyword>
<dbReference type="Proteomes" id="UP001221757">
    <property type="component" value="Unassembled WGS sequence"/>
</dbReference>
<dbReference type="SUPFAM" id="SSF51445">
    <property type="entry name" value="(Trans)glycosidases"/>
    <property type="match status" value="1"/>
</dbReference>
<dbReference type="EMBL" id="JARKIE010000160">
    <property type="protein sequence ID" value="KAJ7673603.1"/>
    <property type="molecule type" value="Genomic_DNA"/>
</dbReference>
<name>A0AAD7D144_MYCRO</name>
<comment type="caution">
    <text evidence="1">The sequence shown here is derived from an EMBL/GenBank/DDBJ whole genome shotgun (WGS) entry which is preliminary data.</text>
</comment>
<gene>
    <name evidence="1" type="ORF">B0H17DRAFT_1140819</name>
</gene>
<proteinExistence type="predicted"/>
<dbReference type="InterPro" id="IPR017853">
    <property type="entry name" value="GH"/>
</dbReference>
<evidence type="ECO:0000313" key="1">
    <source>
        <dbReference type="EMBL" id="KAJ7673603.1"/>
    </source>
</evidence>
<sequence length="231" mass="26278">MSTRYGDFDGGTEVTEPFLAAAWKHVVLGWARKYGLRVNLDLHAVPGSQVILFEWDYGHRQCQRVLDHIRQVPGRRIVGVFLPGSDSMILDTHPYFVFDQRPNDTLITTSDDPAGSRSRRVSLLITRVCVDPRRAARHLMVDPDTAAPGKADAPDLRKTKGAILVETAVGKDRWSFVVPMRLQFRQVHERSLNPSCAHYTFLHFNFATVAIQLERRLNGPQFKLLYTFQHA</sequence>
<organism evidence="1 2">
    <name type="scientific">Mycena rosella</name>
    <name type="common">Pink bonnet</name>
    <name type="synonym">Agaricus rosellus</name>
    <dbReference type="NCBI Taxonomy" id="1033263"/>
    <lineage>
        <taxon>Eukaryota</taxon>
        <taxon>Fungi</taxon>
        <taxon>Dikarya</taxon>
        <taxon>Basidiomycota</taxon>
        <taxon>Agaricomycotina</taxon>
        <taxon>Agaricomycetes</taxon>
        <taxon>Agaricomycetidae</taxon>
        <taxon>Agaricales</taxon>
        <taxon>Marasmiineae</taxon>
        <taxon>Mycenaceae</taxon>
        <taxon>Mycena</taxon>
    </lineage>
</organism>
<accession>A0AAD7D144</accession>
<protein>
    <submittedName>
        <fullName evidence="1">Uncharacterized protein</fullName>
    </submittedName>
</protein>
<dbReference type="AlphaFoldDB" id="A0AAD7D144"/>
<evidence type="ECO:0000313" key="2">
    <source>
        <dbReference type="Proteomes" id="UP001221757"/>
    </source>
</evidence>
<dbReference type="Gene3D" id="3.20.20.80">
    <property type="entry name" value="Glycosidases"/>
    <property type="match status" value="1"/>
</dbReference>
<reference evidence="1" key="1">
    <citation type="submission" date="2023-03" db="EMBL/GenBank/DDBJ databases">
        <title>Massive genome expansion in bonnet fungi (Mycena s.s.) driven by repeated elements and novel gene families across ecological guilds.</title>
        <authorList>
            <consortium name="Lawrence Berkeley National Laboratory"/>
            <person name="Harder C.B."/>
            <person name="Miyauchi S."/>
            <person name="Viragh M."/>
            <person name="Kuo A."/>
            <person name="Thoen E."/>
            <person name="Andreopoulos B."/>
            <person name="Lu D."/>
            <person name="Skrede I."/>
            <person name="Drula E."/>
            <person name="Henrissat B."/>
            <person name="Morin E."/>
            <person name="Kohler A."/>
            <person name="Barry K."/>
            <person name="LaButti K."/>
            <person name="Morin E."/>
            <person name="Salamov A."/>
            <person name="Lipzen A."/>
            <person name="Mereny Z."/>
            <person name="Hegedus B."/>
            <person name="Baldrian P."/>
            <person name="Stursova M."/>
            <person name="Weitz H."/>
            <person name="Taylor A."/>
            <person name="Grigoriev I.V."/>
            <person name="Nagy L.G."/>
            <person name="Martin F."/>
            <person name="Kauserud H."/>
        </authorList>
    </citation>
    <scope>NUCLEOTIDE SEQUENCE</scope>
    <source>
        <strain evidence="1">CBHHK067</strain>
    </source>
</reference>